<evidence type="ECO:0000256" key="7">
    <source>
        <dbReference type="HAMAP-Rule" id="MF_01376"/>
    </source>
</evidence>
<comment type="caution">
    <text evidence="7">Lacks conserved residue(s) required for the propagation of feature annotation.</text>
</comment>
<dbReference type="HOGENOM" id="CLU_027686_3_1_6"/>
<dbReference type="STRING" id="87626.PTD2_00686"/>
<dbReference type="GO" id="GO:0019700">
    <property type="term" value="P:organic phosphonate catabolic process"/>
    <property type="evidence" value="ECO:0007669"/>
    <property type="project" value="UniProtKB-UniRule"/>
</dbReference>
<feature type="domain" description="Aminotransferase class V" evidence="9">
    <location>
        <begin position="36"/>
        <end position="287"/>
    </location>
</feature>
<evidence type="ECO:0000259" key="9">
    <source>
        <dbReference type="Pfam" id="PF00266"/>
    </source>
</evidence>
<dbReference type="InterPro" id="IPR015421">
    <property type="entry name" value="PyrdxlP-dep_Trfase_major"/>
</dbReference>
<evidence type="ECO:0000256" key="2">
    <source>
        <dbReference type="ARBA" id="ARBA00022576"/>
    </source>
</evidence>
<protein>
    <recommendedName>
        <fullName evidence="7">2-aminoethylphosphonate--pyruvate transaminase</fullName>
        <ecNumber evidence="7">2.6.1.37</ecNumber>
    </recommendedName>
    <alternativeName>
        <fullName evidence="7">2-aminoethylphosphonate aminotransferase</fullName>
    </alternativeName>
    <alternativeName>
        <fullName evidence="7">AEP transaminase</fullName>
        <shortName evidence="7">AEPT</shortName>
    </alternativeName>
</protein>
<keyword evidence="3 7" id="KW-0808">Transferase</keyword>
<dbReference type="InterPro" id="IPR000192">
    <property type="entry name" value="Aminotrans_V_dom"/>
</dbReference>
<comment type="caution">
    <text evidence="10">The sequence shown here is derived from an EMBL/GenBank/DDBJ whole genome shotgun (WGS) entry which is preliminary data.</text>
</comment>
<keyword evidence="2 7" id="KW-0032">Aminotransferase</keyword>
<dbReference type="eggNOG" id="COG0075">
    <property type="taxonomic scope" value="Bacteria"/>
</dbReference>
<comment type="cofactor">
    <cofactor evidence="1 7">
        <name>pyridoxal 5'-phosphate</name>
        <dbReference type="ChEBI" id="CHEBI:597326"/>
    </cofactor>
</comment>
<comment type="similarity">
    <text evidence="7">Belongs to the class-V pyridoxal-phosphate-dependent aminotransferase family. PhnW subfamily.</text>
</comment>
<gene>
    <name evidence="7" type="primary">phnW</name>
    <name evidence="10" type="ORF">PTD2_00686</name>
</gene>
<dbReference type="InterPro" id="IPR015422">
    <property type="entry name" value="PyrdxlP-dep_Trfase_small"/>
</dbReference>
<feature type="binding site" evidence="8">
    <location>
        <position position="338"/>
    </location>
    <ligand>
        <name>substrate</name>
    </ligand>
</feature>
<keyword evidence="5 7" id="KW-0670">Pyruvate</keyword>
<reference evidence="10 11" key="1">
    <citation type="submission" date="2006-02" db="EMBL/GenBank/DDBJ databases">
        <authorList>
            <person name="Moran M.A."/>
            <person name="Kjelleberg S."/>
            <person name="Egan S."/>
            <person name="Saunders N."/>
            <person name="Thomas T."/>
            <person name="Ferriera S."/>
            <person name="Johnson J."/>
            <person name="Kravitz S."/>
            <person name="Halpern A."/>
            <person name="Remington K."/>
            <person name="Beeson K."/>
            <person name="Tran B."/>
            <person name="Rogers Y.-H."/>
            <person name="Friedman R."/>
            <person name="Venter J.C."/>
        </authorList>
    </citation>
    <scope>NUCLEOTIDE SEQUENCE [LARGE SCALE GENOMIC DNA]</scope>
    <source>
        <strain evidence="10 11">D2</strain>
    </source>
</reference>
<comment type="function">
    <text evidence="7">Involved in phosphonate degradation.</text>
</comment>
<evidence type="ECO:0000256" key="8">
    <source>
        <dbReference type="PIRSR" id="PIRSR000524-1"/>
    </source>
</evidence>
<evidence type="ECO:0000256" key="6">
    <source>
        <dbReference type="ARBA" id="ARBA00049460"/>
    </source>
</evidence>
<dbReference type="HAMAP" id="MF_01376">
    <property type="entry name" value="PhnW_aminotrans_5"/>
    <property type="match status" value="1"/>
</dbReference>
<accession>A4C3A8</accession>
<dbReference type="Proteomes" id="UP000006201">
    <property type="component" value="Unassembled WGS sequence"/>
</dbReference>
<dbReference type="NCBIfam" id="TIGR03301">
    <property type="entry name" value="PhnW-AepZ"/>
    <property type="match status" value="1"/>
</dbReference>
<dbReference type="Pfam" id="PF00266">
    <property type="entry name" value="Aminotran_5"/>
    <property type="match status" value="1"/>
</dbReference>
<dbReference type="AlphaFoldDB" id="A4C3A8"/>
<dbReference type="InterPro" id="IPR024169">
    <property type="entry name" value="SP_NH2Trfase/AEP_transaminase"/>
</dbReference>
<keyword evidence="4 7" id="KW-0663">Pyridoxal phosphate</keyword>
<dbReference type="GO" id="GO:0047304">
    <property type="term" value="F:2-aminoethylphosphonate-pyruvate transaminase activity"/>
    <property type="evidence" value="ECO:0007669"/>
    <property type="project" value="UniProtKB-UniRule"/>
</dbReference>
<comment type="subunit">
    <text evidence="7">Homodimer.</text>
</comment>
<dbReference type="NCBIfam" id="TIGR02326">
    <property type="entry name" value="transamin_PhnW"/>
    <property type="match status" value="1"/>
</dbReference>
<dbReference type="InterPro" id="IPR015424">
    <property type="entry name" value="PyrdxlP-dep_Trfase"/>
</dbReference>
<dbReference type="InterPro" id="IPR012703">
    <property type="entry name" value="NH2EtPonate_pyrv_transaminase"/>
</dbReference>
<sequence>MNPYLLLTPGPVSTSKLVKQAMLSDWCASDDNYHQEIVEVIRSKLVSLATMGEGYTSVLMQGSDTASLEACFGTLINKTDKLLIINNGADGKRMVQIAQSLKIAHTVIESVETTFLDLAAISKRLQDDPQITHIAMVHCETATGMLNPAQQVGNLAHEFGKVYFLDAMNTFGGIPFDLADWYVDVMISTASHCIQGVPGVGFVVCKQTLLEQSKGQARALSLDLYEQWHTMHTLQGKWRFSSPTHVVRAFYQALIELEREGGIAARYTRYLVNQQGLVLGMKALGFEPLLPEELHSPIVTAFHCSQAPEYNFHDFYEALKEQGFVIYPSTVTTADVVQIANIGEVYLKDIADFLDAVERSCFWL</sequence>
<evidence type="ECO:0000256" key="5">
    <source>
        <dbReference type="ARBA" id="ARBA00023317"/>
    </source>
</evidence>
<dbReference type="Gene3D" id="3.90.1150.10">
    <property type="entry name" value="Aspartate Aminotransferase, domain 1"/>
    <property type="match status" value="1"/>
</dbReference>
<evidence type="ECO:0000313" key="11">
    <source>
        <dbReference type="Proteomes" id="UP000006201"/>
    </source>
</evidence>
<name>A4C3A8_9GAMM</name>
<dbReference type="NCBIfam" id="NF010006">
    <property type="entry name" value="PRK13479.1"/>
    <property type="match status" value="1"/>
</dbReference>
<dbReference type="SUPFAM" id="SSF53383">
    <property type="entry name" value="PLP-dependent transferases"/>
    <property type="match status" value="1"/>
</dbReference>
<dbReference type="PANTHER" id="PTHR42778:SF1">
    <property type="entry name" value="2-AMINOETHYLPHOSPHONATE--PYRUVATE TRANSAMINASE"/>
    <property type="match status" value="1"/>
</dbReference>
<keyword evidence="11" id="KW-1185">Reference proteome</keyword>
<dbReference type="EC" id="2.6.1.37" evidence="7"/>
<evidence type="ECO:0000313" key="10">
    <source>
        <dbReference type="EMBL" id="EAR30040.1"/>
    </source>
</evidence>
<dbReference type="PANTHER" id="PTHR42778">
    <property type="entry name" value="2-AMINOETHYLPHOSPHONATE--PYRUVATE TRANSAMINASE"/>
    <property type="match status" value="1"/>
</dbReference>
<comment type="catalytic activity">
    <reaction evidence="6 7">
        <text>(2-aminoethyl)phosphonate + pyruvate = phosphonoacetaldehyde + L-alanine</text>
        <dbReference type="Rhea" id="RHEA:17021"/>
        <dbReference type="ChEBI" id="CHEBI:15361"/>
        <dbReference type="ChEBI" id="CHEBI:57418"/>
        <dbReference type="ChEBI" id="CHEBI:57972"/>
        <dbReference type="ChEBI" id="CHEBI:58383"/>
        <dbReference type="EC" id="2.6.1.37"/>
    </reaction>
</comment>
<proteinExistence type="inferred from homology"/>
<evidence type="ECO:0000256" key="3">
    <source>
        <dbReference type="ARBA" id="ARBA00022679"/>
    </source>
</evidence>
<organism evidence="10 11">
    <name type="scientific">Pseudoalteromonas tunicata D2</name>
    <dbReference type="NCBI Taxonomy" id="87626"/>
    <lineage>
        <taxon>Bacteria</taxon>
        <taxon>Pseudomonadati</taxon>
        <taxon>Pseudomonadota</taxon>
        <taxon>Gammaproteobacteria</taxon>
        <taxon>Alteromonadales</taxon>
        <taxon>Pseudoalteromonadaceae</taxon>
        <taxon>Pseudoalteromonas</taxon>
    </lineage>
</organism>
<dbReference type="PIRSF" id="PIRSF000524">
    <property type="entry name" value="SPT"/>
    <property type="match status" value="1"/>
</dbReference>
<evidence type="ECO:0000256" key="1">
    <source>
        <dbReference type="ARBA" id="ARBA00001933"/>
    </source>
</evidence>
<dbReference type="Gene3D" id="3.40.640.10">
    <property type="entry name" value="Type I PLP-dependent aspartate aminotransferase-like (Major domain)"/>
    <property type="match status" value="1"/>
</dbReference>
<dbReference type="EMBL" id="AAOH01000001">
    <property type="protein sequence ID" value="EAR30040.1"/>
    <property type="molecule type" value="Genomic_DNA"/>
</dbReference>
<evidence type="ECO:0000256" key="4">
    <source>
        <dbReference type="ARBA" id="ARBA00022898"/>
    </source>
</evidence>